<evidence type="ECO:0000313" key="3">
    <source>
        <dbReference type="Proteomes" id="UP000236286"/>
    </source>
</evidence>
<proteinExistence type="predicted"/>
<gene>
    <name evidence="2" type="ORF">CR492_00240</name>
</gene>
<reference evidence="2 3" key="1">
    <citation type="submission" date="2017-10" db="EMBL/GenBank/DDBJ databases">
        <title>Genome announcement of Methylocella silvestris TVC from permafrost.</title>
        <authorList>
            <person name="Wang J."/>
            <person name="Geng K."/>
            <person name="Ul-Haque F."/>
            <person name="Crombie A.T."/>
            <person name="Street L.E."/>
            <person name="Wookey P.A."/>
            <person name="Murrell J.C."/>
            <person name="Pratscher J."/>
        </authorList>
    </citation>
    <scope>NUCLEOTIDE SEQUENCE [LARGE SCALE GENOMIC DNA]</scope>
    <source>
        <strain evidence="2 3">TVC</strain>
    </source>
</reference>
<organism evidence="2 3">
    <name type="scientific">Methylocella silvestris</name>
    <dbReference type="NCBI Taxonomy" id="199596"/>
    <lineage>
        <taxon>Bacteria</taxon>
        <taxon>Pseudomonadati</taxon>
        <taxon>Pseudomonadota</taxon>
        <taxon>Alphaproteobacteria</taxon>
        <taxon>Hyphomicrobiales</taxon>
        <taxon>Beijerinckiaceae</taxon>
        <taxon>Methylocella</taxon>
    </lineage>
</organism>
<evidence type="ECO:0000259" key="1">
    <source>
        <dbReference type="Pfam" id="PF04248"/>
    </source>
</evidence>
<sequence length="93" mass="10227">MPQAIWNGVTIAKSDDVVIVEGNHYFPKEDVPAQFLKPSATTTMCPWKGVAHYYTIVAGGAENADAAWYYPDPKPAAAEIKDRIAFWKGVKIS</sequence>
<dbReference type="EMBL" id="PDZR01000001">
    <property type="protein sequence ID" value="PNG27417.1"/>
    <property type="molecule type" value="Genomic_DNA"/>
</dbReference>
<dbReference type="OrthoDB" id="9815163at2"/>
<accession>A0A2J7TL12</accession>
<evidence type="ECO:0000313" key="2">
    <source>
        <dbReference type="EMBL" id="PNG27417.1"/>
    </source>
</evidence>
<dbReference type="InterPro" id="IPR038694">
    <property type="entry name" value="DUF427_sf"/>
</dbReference>
<dbReference type="PANTHER" id="PTHR34310:SF5">
    <property type="entry name" value="DUF427 DOMAIN PROTEIN (AFU_ORTHOLOGUE AFUA_3G02220)"/>
    <property type="match status" value="1"/>
</dbReference>
<dbReference type="Proteomes" id="UP000236286">
    <property type="component" value="Unassembled WGS sequence"/>
</dbReference>
<name>A0A2J7TL12_METSI</name>
<comment type="caution">
    <text evidence="2">The sequence shown here is derived from an EMBL/GenBank/DDBJ whole genome shotgun (WGS) entry which is preliminary data.</text>
</comment>
<feature type="domain" description="DUF427" evidence="1">
    <location>
        <begin position="3"/>
        <end position="88"/>
    </location>
</feature>
<dbReference type="InterPro" id="IPR007361">
    <property type="entry name" value="DUF427"/>
</dbReference>
<dbReference type="Pfam" id="PF04248">
    <property type="entry name" value="NTP_transf_9"/>
    <property type="match status" value="1"/>
</dbReference>
<dbReference type="Gene3D" id="2.170.150.40">
    <property type="entry name" value="Domain of unknown function (DUF427)"/>
    <property type="match status" value="1"/>
</dbReference>
<dbReference type="AlphaFoldDB" id="A0A2J7TL12"/>
<protein>
    <recommendedName>
        <fullName evidence="1">DUF427 domain-containing protein</fullName>
    </recommendedName>
</protein>
<dbReference type="PANTHER" id="PTHR34310">
    <property type="entry name" value="DUF427 DOMAIN PROTEIN (AFU_ORTHOLOGUE AFUA_3G02220)"/>
    <property type="match status" value="1"/>
</dbReference>
<dbReference type="RefSeq" id="WP_102841726.1">
    <property type="nucleotide sequence ID" value="NZ_PDZR01000001.1"/>
</dbReference>